<dbReference type="InterPro" id="IPR008972">
    <property type="entry name" value="Cupredoxin"/>
</dbReference>
<dbReference type="GO" id="GO:0009055">
    <property type="term" value="F:electron transfer activity"/>
    <property type="evidence" value="ECO:0007669"/>
    <property type="project" value="InterPro"/>
</dbReference>
<evidence type="ECO:0000313" key="6">
    <source>
        <dbReference type="EMBL" id="SFZ78941.1"/>
    </source>
</evidence>
<dbReference type="PANTHER" id="PTHR38439">
    <property type="entry name" value="AURACYANIN-B"/>
    <property type="match status" value="1"/>
</dbReference>
<dbReference type="EMBL" id="FPKR01000014">
    <property type="protein sequence ID" value="SFZ78941.1"/>
    <property type="molecule type" value="Genomic_DNA"/>
</dbReference>
<evidence type="ECO:0000259" key="5">
    <source>
        <dbReference type="Pfam" id="PF00127"/>
    </source>
</evidence>
<dbReference type="GO" id="GO:0009279">
    <property type="term" value="C:cell outer membrane"/>
    <property type="evidence" value="ECO:0007669"/>
    <property type="project" value="UniProtKB-SubCell"/>
</dbReference>
<keyword evidence="3" id="KW-0186">Copper</keyword>
<dbReference type="InterPro" id="IPR050845">
    <property type="entry name" value="Cu-binding_ET"/>
</dbReference>
<keyword evidence="2" id="KW-0479">Metal-binding</keyword>
<keyword evidence="4" id="KW-0732">Signal</keyword>
<evidence type="ECO:0000313" key="7">
    <source>
        <dbReference type="Proteomes" id="UP000186513"/>
    </source>
</evidence>
<dbReference type="AlphaFoldDB" id="A0A1K2HQG0"/>
<dbReference type="Gene3D" id="2.60.40.420">
    <property type="entry name" value="Cupredoxins - blue copper proteins"/>
    <property type="match status" value="1"/>
</dbReference>
<accession>A0A1K2HQG0</accession>
<dbReference type="CDD" id="cd04211">
    <property type="entry name" value="Cupredoxin_like_2"/>
    <property type="match status" value="1"/>
</dbReference>
<dbReference type="RefSeq" id="WP_072429760.1">
    <property type="nucleotide sequence ID" value="NZ_FPKR01000014.1"/>
</dbReference>
<evidence type="ECO:0000256" key="3">
    <source>
        <dbReference type="ARBA" id="ARBA00023008"/>
    </source>
</evidence>
<dbReference type="STRING" id="1121279.SAMN02745887_03273"/>
<organism evidence="6 7">
    <name type="scientific">Chitinimonas taiwanensis DSM 18899</name>
    <dbReference type="NCBI Taxonomy" id="1121279"/>
    <lineage>
        <taxon>Bacteria</taxon>
        <taxon>Pseudomonadati</taxon>
        <taxon>Pseudomonadota</taxon>
        <taxon>Betaproteobacteria</taxon>
        <taxon>Neisseriales</taxon>
        <taxon>Chitinibacteraceae</taxon>
        <taxon>Chitinimonas</taxon>
    </lineage>
</organism>
<comment type="subcellular location">
    <subcellularLocation>
        <location evidence="1">Cell outer membrane</location>
        <topology evidence="1">Lipid-anchor</topology>
    </subcellularLocation>
</comment>
<evidence type="ECO:0000256" key="1">
    <source>
        <dbReference type="ARBA" id="ARBA00004459"/>
    </source>
</evidence>
<keyword evidence="7" id="KW-1185">Reference proteome</keyword>
<proteinExistence type="predicted"/>
<dbReference type="GO" id="GO:0005507">
    <property type="term" value="F:copper ion binding"/>
    <property type="evidence" value="ECO:0007669"/>
    <property type="project" value="InterPro"/>
</dbReference>
<evidence type="ECO:0000256" key="2">
    <source>
        <dbReference type="ARBA" id="ARBA00022723"/>
    </source>
</evidence>
<reference evidence="6 7" key="1">
    <citation type="submission" date="2016-11" db="EMBL/GenBank/DDBJ databases">
        <authorList>
            <person name="Jaros S."/>
            <person name="Januszkiewicz K."/>
            <person name="Wedrychowicz H."/>
        </authorList>
    </citation>
    <scope>NUCLEOTIDE SEQUENCE [LARGE SCALE GENOMIC DNA]</scope>
    <source>
        <strain evidence="6 7">DSM 18899</strain>
    </source>
</reference>
<dbReference type="Pfam" id="PF00127">
    <property type="entry name" value="Copper-bind"/>
    <property type="match status" value="1"/>
</dbReference>
<sequence>MRFIPTLAALMLGSGALAGGQHAGHHAYSFGEPGKAAEASRTITVEANDQMRFVHEPFEIKQGETVRFEVRNSGKVRHEFSIGDAASQRAHALMMKKMPDMKHDDDPSAVTLEPGESKTLVWKFSKAIPAGHVLFACQIPGHFEAGMHSKVKLSK</sequence>
<dbReference type="SUPFAM" id="SSF49503">
    <property type="entry name" value="Cupredoxins"/>
    <property type="match status" value="1"/>
</dbReference>
<evidence type="ECO:0000256" key="4">
    <source>
        <dbReference type="SAM" id="SignalP"/>
    </source>
</evidence>
<dbReference type="PANTHER" id="PTHR38439:SF3">
    <property type="entry name" value="COPPER-RESISTANT CUPROPROTEIN COPI"/>
    <property type="match status" value="1"/>
</dbReference>
<dbReference type="InterPro" id="IPR000923">
    <property type="entry name" value="BlueCu_1"/>
</dbReference>
<feature type="signal peptide" evidence="4">
    <location>
        <begin position="1"/>
        <end position="18"/>
    </location>
</feature>
<gene>
    <name evidence="6" type="ORF">SAMN02745887_03273</name>
</gene>
<feature type="domain" description="Blue (type 1) copper" evidence="5">
    <location>
        <begin position="43"/>
        <end position="153"/>
    </location>
</feature>
<dbReference type="Proteomes" id="UP000186513">
    <property type="component" value="Unassembled WGS sequence"/>
</dbReference>
<protein>
    <submittedName>
        <fullName evidence="6">Uncharacterized copper-binding protein, cupredoxin-like subfamily</fullName>
    </submittedName>
</protein>
<feature type="chain" id="PRO_5012882500" evidence="4">
    <location>
        <begin position="19"/>
        <end position="155"/>
    </location>
</feature>
<name>A0A1K2HQG0_9NEIS</name>
<dbReference type="OrthoDB" id="9816061at2"/>